<keyword evidence="4" id="KW-1185">Reference proteome</keyword>
<reference evidence="3 4" key="1">
    <citation type="submission" date="2023-06" db="EMBL/GenBank/DDBJ databases">
        <title>Comparative genomics of Bacillaceae isolates and their secondary metabolite potential.</title>
        <authorList>
            <person name="Song L."/>
            <person name="Nielsen L.J."/>
            <person name="Mohite O."/>
            <person name="Xu X."/>
            <person name="Weber T."/>
            <person name="Kovacs A.T."/>
        </authorList>
    </citation>
    <scope>NUCLEOTIDE SEQUENCE [LARGE SCALE GENOMIC DNA]</scope>
    <source>
        <strain evidence="3 4">DX2.1</strain>
    </source>
</reference>
<evidence type="ECO:0000313" key="4">
    <source>
        <dbReference type="Proteomes" id="UP001224139"/>
    </source>
</evidence>
<comment type="caution">
    <text evidence="3">The sequence shown here is derived from an EMBL/GenBank/DDBJ whole genome shotgun (WGS) entry which is preliminary data.</text>
</comment>
<organism evidence="3 4">
    <name type="scientific">Bacillus hominis</name>
    <dbReference type="NCBI Taxonomy" id="2817478"/>
    <lineage>
        <taxon>Bacteria</taxon>
        <taxon>Bacillati</taxon>
        <taxon>Bacillota</taxon>
        <taxon>Bacilli</taxon>
        <taxon>Bacillales</taxon>
        <taxon>Bacillaceae</taxon>
        <taxon>Bacillus</taxon>
        <taxon>Bacillus cereus group</taxon>
    </lineage>
</organism>
<dbReference type="RefSeq" id="WP_070179072.1">
    <property type="nucleotide sequence ID" value="NZ_JAUCFG010000004.1"/>
</dbReference>
<evidence type="ECO:0000256" key="2">
    <source>
        <dbReference type="SAM" id="SignalP"/>
    </source>
</evidence>
<feature type="signal peptide" evidence="2">
    <location>
        <begin position="1"/>
        <end position="28"/>
    </location>
</feature>
<accession>A0ABT7RG55</accession>
<dbReference type="EMBL" id="JAUCFG010000004">
    <property type="protein sequence ID" value="MDM5441916.1"/>
    <property type="molecule type" value="Genomic_DNA"/>
</dbReference>
<gene>
    <name evidence="3" type="ORF">QUG02_28365</name>
</gene>
<feature type="region of interest" description="Disordered" evidence="1">
    <location>
        <begin position="80"/>
        <end position="101"/>
    </location>
</feature>
<dbReference type="Proteomes" id="UP001224139">
    <property type="component" value="Unassembled WGS sequence"/>
</dbReference>
<name>A0ABT7RG55_9BACI</name>
<protein>
    <submittedName>
        <fullName evidence="3">Uncharacterized protein</fullName>
    </submittedName>
</protein>
<proteinExistence type="predicted"/>
<keyword evidence="2" id="KW-0732">Signal</keyword>
<sequence>MKNKLIGSGLALSLLLGGAAFNSTAAKAAPIDEAKNITVESKQNIEPPKEFAAMLGRAAAKGAAWGVGWVAGEKAANAVFGSSSSDAPSYEYEDVKSSFDQ</sequence>
<evidence type="ECO:0000313" key="3">
    <source>
        <dbReference type="EMBL" id="MDM5441916.1"/>
    </source>
</evidence>
<feature type="chain" id="PRO_5045094177" evidence="2">
    <location>
        <begin position="29"/>
        <end position="101"/>
    </location>
</feature>
<evidence type="ECO:0000256" key="1">
    <source>
        <dbReference type="SAM" id="MobiDB-lite"/>
    </source>
</evidence>